<evidence type="ECO:0000256" key="2">
    <source>
        <dbReference type="ARBA" id="ARBA00022771"/>
    </source>
</evidence>
<sequence>MGPRGGGIRVKQCELCVRPARIHCESDEASLCWECDAKVHGANFLVARHSRCLLCRSCQSPTPWRAEGARLRPTLSVCERCAATTTTSFSAEGSGGGEGCGAGVEEEGEGEGGGMDREEDEEDEEEEEEEDDDEEGENQVVPWSLTPPPAASSSSSSEGEEPGRMGNGGGFLKRKREHPDLAVSQVDPLLLLFPLCPSYHHLKITPNEKKNKVLTAMKRSQDGLACSSSLPSHLAPSPSPSPSPAAAAKDETSSCASAFRSSKDRKGPILSRDTDTAIAMLDVRVDLKTQLLSSSDPSE</sequence>
<evidence type="ECO:0000313" key="7">
    <source>
        <dbReference type="Proteomes" id="UP000287651"/>
    </source>
</evidence>
<keyword evidence="3" id="KW-0862">Zinc</keyword>
<proteinExistence type="predicted"/>
<dbReference type="PANTHER" id="PTHR31717">
    <property type="entry name" value="ZINC FINGER PROTEIN CONSTANS-LIKE 10"/>
    <property type="match status" value="1"/>
</dbReference>
<dbReference type="InterPro" id="IPR000315">
    <property type="entry name" value="Znf_B-box"/>
</dbReference>
<name>A0A426XFW2_ENSVE</name>
<feature type="compositionally biased region" description="Low complexity" evidence="4">
    <location>
        <begin position="224"/>
        <end position="236"/>
    </location>
</feature>
<dbReference type="PANTHER" id="PTHR31717:SF60">
    <property type="entry name" value="B-BOX TYPE ZINC FINGER FAMILY PROTEIN"/>
    <property type="match status" value="1"/>
</dbReference>
<evidence type="ECO:0000313" key="6">
    <source>
        <dbReference type="EMBL" id="RRT38379.1"/>
    </source>
</evidence>
<evidence type="ECO:0000256" key="1">
    <source>
        <dbReference type="ARBA" id="ARBA00022723"/>
    </source>
</evidence>
<feature type="region of interest" description="Disordered" evidence="4">
    <location>
        <begin position="224"/>
        <end position="273"/>
    </location>
</feature>
<keyword evidence="1" id="KW-0479">Metal-binding</keyword>
<feature type="compositionally biased region" description="Acidic residues" evidence="4">
    <location>
        <begin position="117"/>
        <end position="137"/>
    </location>
</feature>
<dbReference type="Proteomes" id="UP000287651">
    <property type="component" value="Unassembled WGS sequence"/>
</dbReference>
<dbReference type="AlphaFoldDB" id="A0A426XFW2"/>
<keyword evidence="2" id="KW-0863">Zinc-finger</keyword>
<feature type="compositionally biased region" description="Basic and acidic residues" evidence="4">
    <location>
        <begin position="261"/>
        <end position="273"/>
    </location>
</feature>
<reference evidence="6 7" key="1">
    <citation type="journal article" date="2014" name="Agronomy (Basel)">
        <title>A Draft Genome Sequence for Ensete ventricosum, the Drought-Tolerant Tree Against Hunger.</title>
        <authorList>
            <person name="Harrison J."/>
            <person name="Moore K.A."/>
            <person name="Paszkiewicz K."/>
            <person name="Jones T."/>
            <person name="Grant M."/>
            <person name="Ambacheew D."/>
            <person name="Muzemil S."/>
            <person name="Studholme D.J."/>
        </authorList>
    </citation>
    <scope>NUCLEOTIDE SEQUENCE [LARGE SCALE GENOMIC DNA]</scope>
</reference>
<evidence type="ECO:0000256" key="4">
    <source>
        <dbReference type="SAM" id="MobiDB-lite"/>
    </source>
</evidence>
<dbReference type="CDD" id="cd19821">
    <property type="entry name" value="Bbox1_BBX-like"/>
    <property type="match status" value="1"/>
</dbReference>
<dbReference type="GO" id="GO:0008270">
    <property type="term" value="F:zinc ion binding"/>
    <property type="evidence" value="ECO:0007669"/>
    <property type="project" value="UniProtKB-KW"/>
</dbReference>
<accession>A0A426XFW2</accession>
<protein>
    <recommendedName>
        <fullName evidence="5">B box-type domain-containing protein</fullName>
    </recommendedName>
</protein>
<evidence type="ECO:0000259" key="5">
    <source>
        <dbReference type="SMART" id="SM00336"/>
    </source>
</evidence>
<comment type="caution">
    <text evidence="6">The sequence shown here is derived from an EMBL/GenBank/DDBJ whole genome shotgun (WGS) entry which is preliminary data.</text>
</comment>
<feature type="region of interest" description="Disordered" evidence="4">
    <location>
        <begin position="88"/>
        <end position="173"/>
    </location>
</feature>
<dbReference type="EMBL" id="AMZH03021273">
    <property type="protein sequence ID" value="RRT38379.1"/>
    <property type="molecule type" value="Genomic_DNA"/>
</dbReference>
<dbReference type="InterPro" id="IPR049808">
    <property type="entry name" value="CONSTANS-like_Bbox1"/>
</dbReference>
<gene>
    <name evidence="6" type="ORF">B296_00052120</name>
</gene>
<feature type="compositionally biased region" description="Gly residues" evidence="4">
    <location>
        <begin position="93"/>
        <end position="102"/>
    </location>
</feature>
<dbReference type="SMART" id="SM00336">
    <property type="entry name" value="BBOX"/>
    <property type="match status" value="1"/>
</dbReference>
<evidence type="ECO:0000256" key="3">
    <source>
        <dbReference type="ARBA" id="ARBA00022833"/>
    </source>
</evidence>
<feature type="domain" description="B box-type" evidence="5">
    <location>
        <begin position="8"/>
        <end position="54"/>
    </location>
</feature>
<organism evidence="6 7">
    <name type="scientific">Ensete ventricosum</name>
    <name type="common">Abyssinian banana</name>
    <name type="synonym">Musa ensete</name>
    <dbReference type="NCBI Taxonomy" id="4639"/>
    <lineage>
        <taxon>Eukaryota</taxon>
        <taxon>Viridiplantae</taxon>
        <taxon>Streptophyta</taxon>
        <taxon>Embryophyta</taxon>
        <taxon>Tracheophyta</taxon>
        <taxon>Spermatophyta</taxon>
        <taxon>Magnoliopsida</taxon>
        <taxon>Liliopsida</taxon>
        <taxon>Zingiberales</taxon>
        <taxon>Musaceae</taxon>
        <taxon>Ensete</taxon>
    </lineage>
</organism>